<reference evidence="2" key="1">
    <citation type="journal article" date="2023" name="Mol. Phylogenet. Evol.">
        <title>Genome-scale phylogeny and comparative genomics of the fungal order Sordariales.</title>
        <authorList>
            <person name="Hensen N."/>
            <person name="Bonometti L."/>
            <person name="Westerberg I."/>
            <person name="Brannstrom I.O."/>
            <person name="Guillou S."/>
            <person name="Cros-Aarteil S."/>
            <person name="Calhoun S."/>
            <person name="Haridas S."/>
            <person name="Kuo A."/>
            <person name="Mondo S."/>
            <person name="Pangilinan J."/>
            <person name="Riley R."/>
            <person name="LaButti K."/>
            <person name="Andreopoulos B."/>
            <person name="Lipzen A."/>
            <person name="Chen C."/>
            <person name="Yan M."/>
            <person name="Daum C."/>
            <person name="Ng V."/>
            <person name="Clum A."/>
            <person name="Steindorff A."/>
            <person name="Ohm R.A."/>
            <person name="Martin F."/>
            <person name="Silar P."/>
            <person name="Natvig D.O."/>
            <person name="Lalanne C."/>
            <person name="Gautier V."/>
            <person name="Ament-Velasquez S.L."/>
            <person name="Kruys A."/>
            <person name="Hutchinson M.I."/>
            <person name="Powell A.J."/>
            <person name="Barry K."/>
            <person name="Miller A.N."/>
            <person name="Grigoriev I.V."/>
            <person name="Debuchy R."/>
            <person name="Gladieux P."/>
            <person name="Hiltunen Thoren M."/>
            <person name="Johannesson H."/>
        </authorList>
    </citation>
    <scope>NUCLEOTIDE SEQUENCE</scope>
    <source>
        <strain evidence="2">CBS 532.94</strain>
    </source>
</reference>
<evidence type="ECO:0000313" key="3">
    <source>
        <dbReference type="Proteomes" id="UP001303760"/>
    </source>
</evidence>
<accession>A0AAN7C875</accession>
<evidence type="ECO:0008006" key="4">
    <source>
        <dbReference type="Google" id="ProtNLM"/>
    </source>
</evidence>
<gene>
    <name evidence="2" type="ORF">C8A03DRAFT_16246</name>
</gene>
<comment type="caution">
    <text evidence="2">The sequence shown here is derived from an EMBL/GenBank/DDBJ whole genome shotgun (WGS) entry which is preliminary data.</text>
</comment>
<dbReference type="Proteomes" id="UP001303760">
    <property type="component" value="Unassembled WGS sequence"/>
</dbReference>
<proteinExistence type="predicted"/>
<name>A0AAN7C875_9PEZI</name>
<protein>
    <recommendedName>
        <fullName evidence="4">Velvet domain-containing protein</fullName>
    </recommendedName>
</protein>
<sequence>MAPRRSLTITRSPGQDGSPNHRYEALKPTTKVRLVMDDNGDRLATKIQQEKAVARVKLIGRDTEDDDMSSYLGGDKEVRSHHLGPNPLGDGLEAFFKFSNLVVNRTGIFKLSIAIYELKSDGREKRATEWKKSEQFYVFP</sequence>
<dbReference type="EMBL" id="MU860151">
    <property type="protein sequence ID" value="KAK4237179.1"/>
    <property type="molecule type" value="Genomic_DNA"/>
</dbReference>
<dbReference type="AlphaFoldDB" id="A0AAN7C875"/>
<organism evidence="2 3">
    <name type="scientific">Achaetomium macrosporum</name>
    <dbReference type="NCBI Taxonomy" id="79813"/>
    <lineage>
        <taxon>Eukaryota</taxon>
        <taxon>Fungi</taxon>
        <taxon>Dikarya</taxon>
        <taxon>Ascomycota</taxon>
        <taxon>Pezizomycotina</taxon>
        <taxon>Sordariomycetes</taxon>
        <taxon>Sordariomycetidae</taxon>
        <taxon>Sordariales</taxon>
        <taxon>Chaetomiaceae</taxon>
        <taxon>Achaetomium</taxon>
    </lineage>
</organism>
<feature type="compositionally biased region" description="Polar residues" evidence="1">
    <location>
        <begin position="7"/>
        <end position="18"/>
    </location>
</feature>
<feature type="region of interest" description="Disordered" evidence="1">
    <location>
        <begin position="1"/>
        <end position="23"/>
    </location>
</feature>
<dbReference type="Gene3D" id="2.60.40.3960">
    <property type="entry name" value="Velvet domain"/>
    <property type="match status" value="1"/>
</dbReference>
<keyword evidence="3" id="KW-1185">Reference proteome</keyword>
<reference evidence="2" key="2">
    <citation type="submission" date="2023-05" db="EMBL/GenBank/DDBJ databases">
        <authorList>
            <consortium name="Lawrence Berkeley National Laboratory"/>
            <person name="Steindorff A."/>
            <person name="Hensen N."/>
            <person name="Bonometti L."/>
            <person name="Westerberg I."/>
            <person name="Brannstrom I.O."/>
            <person name="Guillou S."/>
            <person name="Cros-Aarteil S."/>
            <person name="Calhoun S."/>
            <person name="Haridas S."/>
            <person name="Kuo A."/>
            <person name="Mondo S."/>
            <person name="Pangilinan J."/>
            <person name="Riley R."/>
            <person name="Labutti K."/>
            <person name="Andreopoulos B."/>
            <person name="Lipzen A."/>
            <person name="Chen C."/>
            <person name="Yanf M."/>
            <person name="Daum C."/>
            <person name="Ng V."/>
            <person name="Clum A."/>
            <person name="Ohm R."/>
            <person name="Martin F."/>
            <person name="Silar P."/>
            <person name="Natvig D."/>
            <person name="Lalanne C."/>
            <person name="Gautier V."/>
            <person name="Ament-Velasquez S.L."/>
            <person name="Kruys A."/>
            <person name="Hutchinson M.I."/>
            <person name="Powell A.J."/>
            <person name="Barry K."/>
            <person name="Miller A.N."/>
            <person name="Grigoriev I.V."/>
            <person name="Debuchy R."/>
            <person name="Gladieux P."/>
            <person name="Thoren M.H."/>
            <person name="Johannesson H."/>
        </authorList>
    </citation>
    <scope>NUCLEOTIDE SEQUENCE</scope>
    <source>
        <strain evidence="2">CBS 532.94</strain>
    </source>
</reference>
<evidence type="ECO:0000313" key="2">
    <source>
        <dbReference type="EMBL" id="KAK4237179.1"/>
    </source>
</evidence>
<dbReference type="InterPro" id="IPR038491">
    <property type="entry name" value="Velvet_dom_sf"/>
</dbReference>
<evidence type="ECO:0000256" key="1">
    <source>
        <dbReference type="SAM" id="MobiDB-lite"/>
    </source>
</evidence>